<feature type="region of interest" description="Disordered" evidence="1">
    <location>
        <begin position="1"/>
        <end position="61"/>
    </location>
</feature>
<reference evidence="2" key="1">
    <citation type="submission" date="2022-12" db="EMBL/GenBank/DDBJ databases">
        <authorList>
            <person name="Petersen C."/>
        </authorList>
    </citation>
    <scope>NUCLEOTIDE SEQUENCE</scope>
    <source>
        <strain evidence="2">IBT 35673</strain>
    </source>
</reference>
<comment type="caution">
    <text evidence="2">The sequence shown here is derived from an EMBL/GenBank/DDBJ whole genome shotgun (WGS) entry which is preliminary data.</text>
</comment>
<evidence type="ECO:0000313" key="3">
    <source>
        <dbReference type="Proteomes" id="UP001147695"/>
    </source>
</evidence>
<sequence>MLPGQTPNGLRATKDHQHNPRKGIQRPGHALLRKKRKGLVGKFDPSIGPGKGPDARLPLPDSTRSRIEVGFTYALQPASEKLELGQFEWCFSSLSKDLGLSEPITGGCLAREFRGWRESSPSSRDLVKQWLSGSSNVVIIE</sequence>
<name>A0A9W9QFJ4_PENBR</name>
<dbReference type="Proteomes" id="UP001147695">
    <property type="component" value="Unassembled WGS sequence"/>
</dbReference>
<dbReference type="EMBL" id="JAPZBQ010000004">
    <property type="protein sequence ID" value="KAJ5335108.1"/>
    <property type="molecule type" value="Genomic_DNA"/>
</dbReference>
<organism evidence="2 3">
    <name type="scientific">Penicillium brevicompactum</name>
    <dbReference type="NCBI Taxonomy" id="5074"/>
    <lineage>
        <taxon>Eukaryota</taxon>
        <taxon>Fungi</taxon>
        <taxon>Dikarya</taxon>
        <taxon>Ascomycota</taxon>
        <taxon>Pezizomycotina</taxon>
        <taxon>Eurotiomycetes</taxon>
        <taxon>Eurotiomycetidae</taxon>
        <taxon>Eurotiales</taxon>
        <taxon>Aspergillaceae</taxon>
        <taxon>Penicillium</taxon>
    </lineage>
</organism>
<proteinExistence type="predicted"/>
<evidence type="ECO:0000313" key="2">
    <source>
        <dbReference type="EMBL" id="KAJ5335108.1"/>
    </source>
</evidence>
<reference evidence="2" key="2">
    <citation type="journal article" date="2023" name="IMA Fungus">
        <title>Comparative genomic study of the Penicillium genus elucidates a diverse pangenome and 15 lateral gene transfer events.</title>
        <authorList>
            <person name="Petersen C."/>
            <person name="Sorensen T."/>
            <person name="Nielsen M.R."/>
            <person name="Sondergaard T.E."/>
            <person name="Sorensen J.L."/>
            <person name="Fitzpatrick D.A."/>
            <person name="Frisvad J.C."/>
            <person name="Nielsen K.L."/>
        </authorList>
    </citation>
    <scope>NUCLEOTIDE SEQUENCE</scope>
    <source>
        <strain evidence="2">IBT 35673</strain>
    </source>
</reference>
<protein>
    <submittedName>
        <fullName evidence="2">Uncharacterized protein</fullName>
    </submittedName>
</protein>
<gene>
    <name evidence="2" type="ORF">N7452_007511</name>
</gene>
<accession>A0A9W9QFJ4</accession>
<dbReference type="AlphaFoldDB" id="A0A9W9QFJ4"/>
<evidence type="ECO:0000256" key="1">
    <source>
        <dbReference type="SAM" id="MobiDB-lite"/>
    </source>
</evidence>